<feature type="region of interest" description="Disordered" evidence="1">
    <location>
        <begin position="33"/>
        <end position="76"/>
    </location>
</feature>
<name>A0A6J1W202_9SAUR</name>
<protein>
    <submittedName>
        <fullName evidence="3">Uncharacterized protein LOC113431047</fullName>
    </submittedName>
</protein>
<accession>A0A6J1W202</accession>
<dbReference type="Proteomes" id="UP000504612">
    <property type="component" value="Unplaced"/>
</dbReference>
<evidence type="ECO:0000313" key="2">
    <source>
        <dbReference type="Proteomes" id="UP000504612"/>
    </source>
</evidence>
<sequence>VAQASSRLDEASFPEDTESEITHWFRKDYDSTFDDEDLKAGGPSGDEYGSGEMGSGSIEPPDSSSQSPFSTGECVPGWRSDWGASRDLVERGWLARQVGVPIWFSKGLRNSVPWQKRPDCGTRPLAPRSKSLGSRLVVCRAVEDAGKGWFFQGFSGAEAKAGPTCKTLWQPTGADHPEAWMGRAAGPVCLWKGPRGRFLPVFESVLADGFPSFLLARNGLLAREEEMCSSLFEAFPLLENTKQATFASRIKVSGAGDLPPGSLGLQLPLLPS</sequence>
<evidence type="ECO:0000256" key="1">
    <source>
        <dbReference type="SAM" id="MobiDB-lite"/>
    </source>
</evidence>
<proteinExistence type="predicted"/>
<feature type="non-terminal residue" evidence="3">
    <location>
        <position position="1"/>
    </location>
</feature>
<evidence type="ECO:0000313" key="3">
    <source>
        <dbReference type="RefSeq" id="XP_026549205.1"/>
    </source>
</evidence>
<dbReference type="RefSeq" id="XP_026549205.1">
    <property type="nucleotide sequence ID" value="XM_026693420.1"/>
</dbReference>
<organism evidence="2 3">
    <name type="scientific">Notechis scutatus</name>
    <name type="common">mainland tiger snake</name>
    <dbReference type="NCBI Taxonomy" id="8663"/>
    <lineage>
        <taxon>Eukaryota</taxon>
        <taxon>Metazoa</taxon>
        <taxon>Chordata</taxon>
        <taxon>Craniata</taxon>
        <taxon>Vertebrata</taxon>
        <taxon>Euteleostomi</taxon>
        <taxon>Lepidosauria</taxon>
        <taxon>Squamata</taxon>
        <taxon>Bifurcata</taxon>
        <taxon>Unidentata</taxon>
        <taxon>Episquamata</taxon>
        <taxon>Toxicofera</taxon>
        <taxon>Serpentes</taxon>
        <taxon>Colubroidea</taxon>
        <taxon>Elapidae</taxon>
        <taxon>Hydrophiinae</taxon>
        <taxon>Notechis</taxon>
    </lineage>
</organism>
<gene>
    <name evidence="3" type="primary">LOC113431047</name>
</gene>
<dbReference type="GeneID" id="113431047"/>
<dbReference type="AlphaFoldDB" id="A0A6J1W202"/>
<keyword evidence="2" id="KW-1185">Reference proteome</keyword>
<reference evidence="3" key="1">
    <citation type="submission" date="2025-08" db="UniProtKB">
        <authorList>
            <consortium name="RefSeq"/>
        </authorList>
    </citation>
    <scope>IDENTIFICATION</scope>
</reference>
<dbReference type="KEGG" id="nss:113431047"/>